<dbReference type="InterPro" id="IPR052038">
    <property type="entry name" value="Type-VII_TA_antitoxin"/>
</dbReference>
<dbReference type="STRING" id="1817825.A2720_03580"/>
<dbReference type="PANTHER" id="PTHR33571:SF14">
    <property type="entry name" value="PROTEIN ADENYLYLTRANSFERASE MJ0435-RELATED"/>
    <property type="match status" value="1"/>
</dbReference>
<evidence type="ECO:0000256" key="3">
    <source>
        <dbReference type="ARBA" id="ARBA00022695"/>
    </source>
</evidence>
<feature type="domain" description="Polymerase beta nucleotidyltransferase" evidence="8">
    <location>
        <begin position="8"/>
        <end position="93"/>
    </location>
</feature>
<evidence type="ECO:0000256" key="5">
    <source>
        <dbReference type="ARBA" id="ARBA00022741"/>
    </source>
</evidence>
<evidence type="ECO:0000256" key="2">
    <source>
        <dbReference type="ARBA" id="ARBA00022679"/>
    </source>
</evidence>
<sequence length="96" mass="10762">MDLEEVKQKITPVLKQSGIEYAGVFGSVARGEAQPDSDVDILVKFSGPVTFAAYINLDEALRNALRRDIDLVTEGGVNKFLRPYIERDFKLVYGQR</sequence>
<evidence type="ECO:0000256" key="7">
    <source>
        <dbReference type="ARBA" id="ARBA00022842"/>
    </source>
</evidence>
<proteinExistence type="predicted"/>
<dbReference type="GO" id="GO:0016779">
    <property type="term" value="F:nucleotidyltransferase activity"/>
    <property type="evidence" value="ECO:0007669"/>
    <property type="project" value="UniProtKB-KW"/>
</dbReference>
<dbReference type="CDD" id="cd05403">
    <property type="entry name" value="NT_KNTase_like"/>
    <property type="match status" value="1"/>
</dbReference>
<keyword evidence="3" id="KW-0548">Nucleotidyltransferase</keyword>
<keyword evidence="4" id="KW-0479">Metal-binding</keyword>
<dbReference type="GO" id="GO:0005524">
    <property type="term" value="F:ATP binding"/>
    <property type="evidence" value="ECO:0007669"/>
    <property type="project" value="UniProtKB-KW"/>
</dbReference>
<comment type="caution">
    <text evidence="9">The sequence shown here is derived from an EMBL/GenBank/DDBJ whole genome shotgun (WGS) entry which is preliminary data.</text>
</comment>
<protein>
    <recommendedName>
        <fullName evidence="8">Polymerase beta nucleotidyltransferase domain-containing protein</fullName>
    </recommendedName>
</protein>
<evidence type="ECO:0000259" key="8">
    <source>
        <dbReference type="Pfam" id="PF18765"/>
    </source>
</evidence>
<accession>A0A1F5NW31</accession>
<dbReference type="Gene3D" id="3.30.460.10">
    <property type="entry name" value="Beta Polymerase, domain 2"/>
    <property type="match status" value="1"/>
</dbReference>
<keyword evidence="2" id="KW-0808">Transferase</keyword>
<keyword evidence="7" id="KW-0460">Magnesium</keyword>
<dbReference type="SUPFAM" id="SSF81301">
    <property type="entry name" value="Nucleotidyltransferase"/>
    <property type="match status" value="1"/>
</dbReference>
<comment type="cofactor">
    <cofactor evidence="1">
        <name>Mg(2+)</name>
        <dbReference type="ChEBI" id="CHEBI:18420"/>
    </cofactor>
</comment>
<organism evidence="9 10">
    <name type="scientific">Candidatus Doudnabacteria bacterium RIFCSPHIGHO2_01_FULL_46_24</name>
    <dbReference type="NCBI Taxonomy" id="1817825"/>
    <lineage>
        <taxon>Bacteria</taxon>
        <taxon>Candidatus Doudnaibacteriota</taxon>
    </lineage>
</organism>
<dbReference type="PANTHER" id="PTHR33571">
    <property type="entry name" value="SSL8005 PROTEIN"/>
    <property type="match status" value="1"/>
</dbReference>
<name>A0A1F5NW31_9BACT</name>
<dbReference type="Proteomes" id="UP000178892">
    <property type="component" value="Unassembled WGS sequence"/>
</dbReference>
<reference evidence="9 10" key="1">
    <citation type="journal article" date="2016" name="Nat. Commun.">
        <title>Thousands of microbial genomes shed light on interconnected biogeochemical processes in an aquifer system.</title>
        <authorList>
            <person name="Anantharaman K."/>
            <person name="Brown C.T."/>
            <person name="Hug L.A."/>
            <person name="Sharon I."/>
            <person name="Castelle C.J."/>
            <person name="Probst A.J."/>
            <person name="Thomas B.C."/>
            <person name="Singh A."/>
            <person name="Wilkins M.J."/>
            <person name="Karaoz U."/>
            <person name="Brodie E.L."/>
            <person name="Williams K.H."/>
            <person name="Hubbard S.S."/>
            <person name="Banfield J.F."/>
        </authorList>
    </citation>
    <scope>NUCLEOTIDE SEQUENCE [LARGE SCALE GENOMIC DNA]</scope>
</reference>
<keyword evidence="5" id="KW-0547">Nucleotide-binding</keyword>
<dbReference type="GO" id="GO:0046872">
    <property type="term" value="F:metal ion binding"/>
    <property type="evidence" value="ECO:0007669"/>
    <property type="project" value="UniProtKB-KW"/>
</dbReference>
<dbReference type="InterPro" id="IPR041633">
    <property type="entry name" value="Polbeta"/>
</dbReference>
<evidence type="ECO:0000256" key="6">
    <source>
        <dbReference type="ARBA" id="ARBA00022840"/>
    </source>
</evidence>
<evidence type="ECO:0000313" key="10">
    <source>
        <dbReference type="Proteomes" id="UP000178892"/>
    </source>
</evidence>
<evidence type="ECO:0000313" key="9">
    <source>
        <dbReference type="EMBL" id="OGE81886.1"/>
    </source>
</evidence>
<evidence type="ECO:0000256" key="1">
    <source>
        <dbReference type="ARBA" id="ARBA00001946"/>
    </source>
</evidence>
<dbReference type="Pfam" id="PF18765">
    <property type="entry name" value="Polbeta"/>
    <property type="match status" value="1"/>
</dbReference>
<gene>
    <name evidence="9" type="ORF">A2720_03580</name>
</gene>
<dbReference type="EMBL" id="MFEL01000002">
    <property type="protein sequence ID" value="OGE81886.1"/>
    <property type="molecule type" value="Genomic_DNA"/>
</dbReference>
<evidence type="ECO:0000256" key="4">
    <source>
        <dbReference type="ARBA" id="ARBA00022723"/>
    </source>
</evidence>
<dbReference type="InterPro" id="IPR043519">
    <property type="entry name" value="NT_sf"/>
</dbReference>
<dbReference type="AlphaFoldDB" id="A0A1F5NW31"/>
<keyword evidence="6" id="KW-0067">ATP-binding</keyword>